<feature type="compositionally biased region" description="Gly residues" evidence="1">
    <location>
        <begin position="402"/>
        <end position="418"/>
    </location>
</feature>
<protein>
    <recommendedName>
        <fullName evidence="5">Maintenance of telomere capping protein 4</fullName>
    </recommendedName>
</protein>
<evidence type="ECO:0000313" key="3">
    <source>
        <dbReference type="EMBL" id="EER31648.1"/>
    </source>
</evidence>
<feature type="compositionally biased region" description="Basic residues" evidence="1">
    <location>
        <begin position="321"/>
        <end position="330"/>
    </location>
</feature>
<dbReference type="KEGG" id="ctp:CTRG_04431"/>
<keyword evidence="2" id="KW-1133">Transmembrane helix</keyword>
<feature type="compositionally biased region" description="Basic and acidic residues" evidence="1">
    <location>
        <begin position="100"/>
        <end position="113"/>
    </location>
</feature>
<feature type="region of interest" description="Disordered" evidence="1">
    <location>
        <begin position="466"/>
        <end position="503"/>
    </location>
</feature>
<dbReference type="HOGENOM" id="CLU_024520_0_0_1"/>
<feature type="compositionally biased region" description="Basic residues" evidence="1">
    <location>
        <begin position="379"/>
        <end position="397"/>
    </location>
</feature>
<dbReference type="EMBL" id="GG692400">
    <property type="protein sequence ID" value="EER31648.1"/>
    <property type="molecule type" value="Genomic_DNA"/>
</dbReference>
<keyword evidence="2" id="KW-0812">Transmembrane</keyword>
<dbReference type="VEuPathDB" id="FungiDB:CTRG_04431"/>
<feature type="compositionally biased region" description="Low complexity" evidence="1">
    <location>
        <begin position="1"/>
        <end position="12"/>
    </location>
</feature>
<dbReference type="eggNOG" id="ENOG502QXZI">
    <property type="taxonomic scope" value="Eukaryota"/>
</dbReference>
<feature type="compositionally biased region" description="Polar residues" evidence="1">
    <location>
        <begin position="20"/>
        <end position="46"/>
    </location>
</feature>
<dbReference type="PANTHER" id="PTHR38426:SF1">
    <property type="entry name" value="MAINTENANCE OF TELOMERE CAPPING PROTEIN 4"/>
    <property type="match status" value="1"/>
</dbReference>
<feature type="region of interest" description="Disordered" evidence="1">
    <location>
        <begin position="300"/>
        <end position="353"/>
    </location>
</feature>
<accession>C5MED8</accession>
<feature type="transmembrane region" description="Helical" evidence="2">
    <location>
        <begin position="753"/>
        <end position="769"/>
    </location>
</feature>
<dbReference type="AlphaFoldDB" id="C5MED8"/>
<dbReference type="STRING" id="294747.C5MED8"/>
<feature type="region of interest" description="Disordered" evidence="1">
    <location>
        <begin position="86"/>
        <end position="113"/>
    </location>
</feature>
<dbReference type="PANTHER" id="PTHR38426">
    <property type="entry name" value="MAINTENANCE OF TELOMERE CAPPING PROTEIN 4"/>
    <property type="match status" value="1"/>
</dbReference>
<evidence type="ECO:0008006" key="5">
    <source>
        <dbReference type="Google" id="ProtNLM"/>
    </source>
</evidence>
<feature type="region of interest" description="Disordered" evidence="1">
    <location>
        <begin position="366"/>
        <end position="426"/>
    </location>
</feature>
<keyword evidence="4" id="KW-1185">Reference proteome</keyword>
<evidence type="ECO:0000256" key="2">
    <source>
        <dbReference type="SAM" id="Phobius"/>
    </source>
</evidence>
<feature type="compositionally biased region" description="Polar residues" evidence="1">
    <location>
        <begin position="531"/>
        <end position="542"/>
    </location>
</feature>
<dbReference type="InterPro" id="IPR038769">
    <property type="entry name" value="MTC4"/>
</dbReference>
<dbReference type="GeneID" id="8298664"/>
<gene>
    <name evidence="3" type="ORF">CTRG_04431</name>
</gene>
<proteinExistence type="predicted"/>
<feature type="region of interest" description="Disordered" evidence="1">
    <location>
        <begin position="520"/>
        <end position="563"/>
    </location>
</feature>
<reference evidence="3 4" key="1">
    <citation type="journal article" date="2009" name="Nature">
        <title>Evolution of pathogenicity and sexual reproduction in eight Candida genomes.</title>
        <authorList>
            <person name="Butler G."/>
            <person name="Rasmussen M.D."/>
            <person name="Lin M.F."/>
            <person name="Santos M.A."/>
            <person name="Sakthikumar S."/>
            <person name="Munro C.A."/>
            <person name="Rheinbay E."/>
            <person name="Grabherr M."/>
            <person name="Forche A."/>
            <person name="Reedy J.L."/>
            <person name="Agrafioti I."/>
            <person name="Arnaud M.B."/>
            <person name="Bates S."/>
            <person name="Brown A.J."/>
            <person name="Brunke S."/>
            <person name="Costanzo M.C."/>
            <person name="Fitzpatrick D.A."/>
            <person name="de Groot P.W."/>
            <person name="Harris D."/>
            <person name="Hoyer L.L."/>
            <person name="Hube B."/>
            <person name="Klis F.M."/>
            <person name="Kodira C."/>
            <person name="Lennard N."/>
            <person name="Logue M.E."/>
            <person name="Martin R."/>
            <person name="Neiman A.M."/>
            <person name="Nikolaou E."/>
            <person name="Quail M.A."/>
            <person name="Quinn J."/>
            <person name="Santos M.C."/>
            <person name="Schmitzberger F.F."/>
            <person name="Sherlock G."/>
            <person name="Shah P."/>
            <person name="Silverstein K.A."/>
            <person name="Skrzypek M.S."/>
            <person name="Soll D."/>
            <person name="Staggs R."/>
            <person name="Stansfield I."/>
            <person name="Stumpf M.P."/>
            <person name="Sudbery P.E."/>
            <person name="Srikantha T."/>
            <person name="Zeng Q."/>
            <person name="Berman J."/>
            <person name="Berriman M."/>
            <person name="Heitman J."/>
            <person name="Gow N.A."/>
            <person name="Lorenz M.C."/>
            <person name="Birren B.W."/>
            <person name="Kellis M."/>
            <person name="Cuomo C.A."/>
        </authorList>
    </citation>
    <scope>NUCLEOTIDE SEQUENCE [LARGE SCALE GENOMIC DNA]</scope>
    <source>
        <strain evidence="4">ATCC MYA-3404 / T1</strain>
    </source>
</reference>
<dbReference type="Proteomes" id="UP000002037">
    <property type="component" value="Unassembled WGS sequence"/>
</dbReference>
<feature type="compositionally biased region" description="Basic and acidic residues" evidence="1">
    <location>
        <begin position="331"/>
        <end position="346"/>
    </location>
</feature>
<organism evidence="3 4">
    <name type="scientific">Candida tropicalis (strain ATCC MYA-3404 / T1)</name>
    <name type="common">Yeast</name>
    <dbReference type="NCBI Taxonomy" id="294747"/>
    <lineage>
        <taxon>Eukaryota</taxon>
        <taxon>Fungi</taxon>
        <taxon>Dikarya</taxon>
        <taxon>Ascomycota</taxon>
        <taxon>Saccharomycotina</taxon>
        <taxon>Pichiomycetes</taxon>
        <taxon>Debaryomycetaceae</taxon>
        <taxon>Candida/Lodderomyces clade</taxon>
        <taxon>Candida</taxon>
    </lineage>
</organism>
<feature type="region of interest" description="Disordered" evidence="1">
    <location>
        <begin position="1"/>
        <end position="71"/>
    </location>
</feature>
<name>C5MED8_CANTT</name>
<dbReference type="OrthoDB" id="4064064at2759"/>
<sequence length="770" mass="87382">MSSEGSSSSTKQSPKKKRVVSSQLRLSKVDQTTNDDSKGSSPTSPHVRTELPDLIPQKRPPNKPIIRTVSPKTYNDFDIDLTSLDTSTTQVSSLPPSTEDGQHYLEESHGDEKHHEVTKAELKKASELTSIFLDTRKLLSVERNVVDPTSETPEKLQQDSLSNIKISRGTLIRAEKVKTTLAVKYLYIQRTYEWNEQHKDTNEHPGVEGVYNPIQIIRNRKIRNKYNEHPQPLIHMKTIPLACNVFSSHNAEAKYDGSAGRKRKHWKMMWAIDLNEFVGDPRWRVNHWNELKDPHGNLWFPNLTPDEDEEQHSHSQSAGSSKKKIFTLKSKHGDKLTDEDSSQAEHEYDEFSGIKLRNHNRKISMEAGSSSDTDLHNFKITRSKSPKRHKIRNKMKKFYAGGSNGSSGGGGNGGGGGDSSSSSNAINEFSTTEERQAYAEKQVASERQEMNDNDPLAKQFFKRLTPPTFEDSDSMPSELALPQIRVEPTTPTSKFDEDDEMPDINMKQSVSQVEFIPSDKRGSSELHTHAHSSSEGTASGSAITGEDETGDGDLQTPSEDNSEVVKAKCDEIFDERELIFQNIALNLEYFQQYVNLRSQYLLTVYPNYLEVVDKKVQQVTRISVYDILTTISKINDDYIPAYEDLYAGFMEEIKSVIHMVNDVYSIKIDTLLSASDRSISEINASLSLDLRKITERLDYLDQSISANVFHGTLSKKKSISNVGWIYKVLYSCLENFIIIALRAIWIVVNIYKAFKYVVLLLWKFVKFIFW</sequence>
<evidence type="ECO:0000256" key="1">
    <source>
        <dbReference type="SAM" id="MobiDB-lite"/>
    </source>
</evidence>
<dbReference type="RefSeq" id="XP_002550133.1">
    <property type="nucleotide sequence ID" value="XM_002550087.1"/>
</dbReference>
<evidence type="ECO:0000313" key="4">
    <source>
        <dbReference type="Proteomes" id="UP000002037"/>
    </source>
</evidence>
<keyword evidence="2" id="KW-0472">Membrane</keyword>